<protein>
    <submittedName>
        <fullName evidence="2">Uncharacterized protein</fullName>
    </submittedName>
</protein>
<name>A0AAJ0C9W4_9PEZI</name>
<evidence type="ECO:0000313" key="2">
    <source>
        <dbReference type="EMBL" id="KAK1772824.1"/>
    </source>
</evidence>
<keyword evidence="3" id="KW-1185">Reference proteome</keyword>
<sequence length="117" mass="11497">METIKNILHPNKTHHTHPAQHADVNANAGMPGTTQAAPAPAHAPGIGDSTHHNHHRAGTVTGAGAGAGAGAQPGVIPGDVRVSAESGNNFPGTNPDPAHSALGVGGRGQGAAFPGRE</sequence>
<proteinExistence type="predicted"/>
<dbReference type="Proteomes" id="UP001244011">
    <property type="component" value="Unassembled WGS sequence"/>
</dbReference>
<organism evidence="2 3">
    <name type="scientific">Phialemonium atrogriseum</name>
    <dbReference type="NCBI Taxonomy" id="1093897"/>
    <lineage>
        <taxon>Eukaryota</taxon>
        <taxon>Fungi</taxon>
        <taxon>Dikarya</taxon>
        <taxon>Ascomycota</taxon>
        <taxon>Pezizomycotina</taxon>
        <taxon>Sordariomycetes</taxon>
        <taxon>Sordariomycetidae</taxon>
        <taxon>Cephalothecales</taxon>
        <taxon>Cephalothecaceae</taxon>
        <taxon>Phialemonium</taxon>
    </lineage>
</organism>
<dbReference type="AlphaFoldDB" id="A0AAJ0C9W4"/>
<evidence type="ECO:0000313" key="3">
    <source>
        <dbReference type="Proteomes" id="UP001244011"/>
    </source>
</evidence>
<dbReference type="EMBL" id="MU838997">
    <property type="protein sequence ID" value="KAK1772824.1"/>
    <property type="molecule type" value="Genomic_DNA"/>
</dbReference>
<feature type="compositionally biased region" description="Low complexity" evidence="1">
    <location>
        <begin position="28"/>
        <end position="47"/>
    </location>
</feature>
<comment type="caution">
    <text evidence="2">The sequence shown here is derived from an EMBL/GenBank/DDBJ whole genome shotgun (WGS) entry which is preliminary data.</text>
</comment>
<reference evidence="2" key="1">
    <citation type="submission" date="2023-06" db="EMBL/GenBank/DDBJ databases">
        <title>Genome-scale phylogeny and comparative genomics of the fungal order Sordariales.</title>
        <authorList>
            <consortium name="Lawrence Berkeley National Laboratory"/>
            <person name="Hensen N."/>
            <person name="Bonometti L."/>
            <person name="Westerberg I."/>
            <person name="Brannstrom I.O."/>
            <person name="Guillou S."/>
            <person name="Cros-Aarteil S."/>
            <person name="Calhoun S."/>
            <person name="Haridas S."/>
            <person name="Kuo A."/>
            <person name="Mondo S."/>
            <person name="Pangilinan J."/>
            <person name="Riley R."/>
            <person name="Labutti K."/>
            <person name="Andreopoulos B."/>
            <person name="Lipzen A."/>
            <person name="Chen C."/>
            <person name="Yanf M."/>
            <person name="Daum C."/>
            <person name="Ng V."/>
            <person name="Clum A."/>
            <person name="Steindorff A."/>
            <person name="Ohm R."/>
            <person name="Martin F."/>
            <person name="Silar P."/>
            <person name="Natvig D."/>
            <person name="Lalanne C."/>
            <person name="Gautier V."/>
            <person name="Ament-Velasquez S.L."/>
            <person name="Kruys A."/>
            <person name="Hutchinson M.I."/>
            <person name="Powell A.J."/>
            <person name="Barry K."/>
            <person name="Miller A.N."/>
            <person name="Grigoriev I.V."/>
            <person name="Debuchy R."/>
            <person name="Gladieux P."/>
            <person name="Thoren M.H."/>
            <person name="Johannesson H."/>
        </authorList>
    </citation>
    <scope>NUCLEOTIDE SEQUENCE</scope>
    <source>
        <strain evidence="2">8032-3</strain>
    </source>
</reference>
<dbReference type="RefSeq" id="XP_060289037.1">
    <property type="nucleotide sequence ID" value="XM_060423454.1"/>
</dbReference>
<feature type="compositionally biased region" description="Gly residues" evidence="1">
    <location>
        <begin position="61"/>
        <end position="71"/>
    </location>
</feature>
<gene>
    <name evidence="2" type="ORF">QBC33DRAFT_30754</name>
</gene>
<accession>A0AAJ0C9W4</accession>
<feature type="region of interest" description="Disordered" evidence="1">
    <location>
        <begin position="1"/>
        <end position="117"/>
    </location>
</feature>
<dbReference type="GeneID" id="85306641"/>
<evidence type="ECO:0000256" key="1">
    <source>
        <dbReference type="SAM" id="MobiDB-lite"/>
    </source>
</evidence>